<evidence type="ECO:0000313" key="2">
    <source>
        <dbReference type="EMBL" id="SSX22506.1"/>
    </source>
</evidence>
<dbReference type="InterPro" id="IPR052728">
    <property type="entry name" value="O2_lipid_transport_reg"/>
</dbReference>
<feature type="transmembrane region" description="Helical" evidence="1">
    <location>
        <begin position="82"/>
        <end position="104"/>
    </location>
</feature>
<keyword evidence="1" id="KW-0812">Transmembrane</keyword>
<keyword evidence="1" id="KW-0472">Membrane</keyword>
<feature type="transmembrane region" description="Helical" evidence="1">
    <location>
        <begin position="157"/>
        <end position="179"/>
    </location>
</feature>
<feature type="transmembrane region" description="Helical" evidence="1">
    <location>
        <begin position="519"/>
        <end position="539"/>
    </location>
</feature>
<protein>
    <submittedName>
        <fullName evidence="2">CSON006904 protein</fullName>
    </submittedName>
</protein>
<sequence>MPPLASQDDYERCLWNKKELSVYCTIITVIKPDKSSEVWNQIEAFSSKKKIHFAHDLISDGVCLSECERKLSHLSDEQRQNYLHTTFIVITILILGIVSAATGLDIKQNNQNSLDYYKNDRLDLPKKQQYLLCFSLMRNWYRLTAPPKTELGRDLRFVLTIRYLTTLLVVMGHIGIAYSYSPARNSQFIENSYYRFNEIFTNCGTTIVQTFFVASGVLLYISFSEILKEGKLNLKYFGIGIIYRYLRLTPPYAYVLLYHATYLFHSGSGTYWKFFAETEYSYLYEYYKMPPMYRQHNFEKCLWSKKEFSIYCTTVTVIKPDKTSEVWNQIEEFSSKKKIHFAHDIIGNGICLWECENELSSLTKEKRESLYVEEFPWRENRSFTYDITAYENSKLYNQKYGKTLNQCENLWLRKNYNLSGYTLINWCTTNKEYDHYETDYLHTTFIVITILILGIVSAATGLDIKQNNQNSLDYYKNDRLDLPKRQQYLLCFSLMRNWYRLTAPPKTELGRDLRFVLTIRYITTFLIVLGHIAIIYRYIRLTPPYAYILLYHATYLFHNGYGAYWKFFAETEYTYCEYSIRIKLQLIAIF</sequence>
<evidence type="ECO:0000256" key="1">
    <source>
        <dbReference type="SAM" id="Phobius"/>
    </source>
</evidence>
<accession>A0A336LWS6</accession>
<dbReference type="AlphaFoldDB" id="A0A336LWS6"/>
<dbReference type="VEuPathDB" id="VectorBase:CSON006904"/>
<gene>
    <name evidence="2" type="primary">CSON006904</name>
</gene>
<dbReference type="PANTHER" id="PTHR11161:SF22">
    <property type="entry name" value="ACYLTRANSFERASE 3 DOMAIN-CONTAINING PROTEIN-RELATED"/>
    <property type="match status" value="1"/>
</dbReference>
<feature type="transmembrane region" description="Helical" evidence="1">
    <location>
        <begin position="199"/>
        <end position="221"/>
    </location>
</feature>
<feature type="transmembrane region" description="Helical" evidence="1">
    <location>
        <begin position="440"/>
        <end position="462"/>
    </location>
</feature>
<keyword evidence="1" id="KW-1133">Transmembrane helix</keyword>
<dbReference type="PANTHER" id="PTHR11161">
    <property type="entry name" value="O-ACYLTRANSFERASE"/>
    <property type="match status" value="1"/>
</dbReference>
<name>A0A336LWS6_CULSO</name>
<organism evidence="2">
    <name type="scientific">Culicoides sonorensis</name>
    <name type="common">Biting midge</name>
    <dbReference type="NCBI Taxonomy" id="179676"/>
    <lineage>
        <taxon>Eukaryota</taxon>
        <taxon>Metazoa</taxon>
        <taxon>Ecdysozoa</taxon>
        <taxon>Arthropoda</taxon>
        <taxon>Hexapoda</taxon>
        <taxon>Insecta</taxon>
        <taxon>Pterygota</taxon>
        <taxon>Neoptera</taxon>
        <taxon>Endopterygota</taxon>
        <taxon>Diptera</taxon>
        <taxon>Nematocera</taxon>
        <taxon>Chironomoidea</taxon>
        <taxon>Ceratopogonidae</taxon>
        <taxon>Ceratopogoninae</taxon>
        <taxon>Culicoides</taxon>
        <taxon>Monoculicoides</taxon>
    </lineage>
</organism>
<dbReference type="EMBL" id="UFQT01000259">
    <property type="protein sequence ID" value="SSX22506.1"/>
    <property type="molecule type" value="Genomic_DNA"/>
</dbReference>
<proteinExistence type="predicted"/>
<reference evidence="2" key="1">
    <citation type="submission" date="2018-07" db="EMBL/GenBank/DDBJ databases">
        <authorList>
            <person name="Quirk P.G."/>
            <person name="Krulwich T.A."/>
        </authorList>
    </citation>
    <scope>NUCLEOTIDE SEQUENCE</scope>
</reference>